<accession>A0ABW0NLP7</accession>
<evidence type="ECO:0000313" key="2">
    <source>
        <dbReference type="EMBL" id="MFC5501284.1"/>
    </source>
</evidence>
<evidence type="ECO:0008006" key="4">
    <source>
        <dbReference type="Google" id="ProtNLM"/>
    </source>
</evidence>
<sequence>MHSRRVLGVVALGAIVVAAVSFGIVDVSIAGANGCVGANSACSDHDVPPVAISFAALGFLAMLVSILPTVQWIVEAIQAGRTSRHDADIEQAVLARRRTRALAGDDAF</sequence>
<protein>
    <recommendedName>
        <fullName evidence="4">Transmembrane protein</fullName>
    </recommendedName>
</protein>
<dbReference type="Proteomes" id="UP001596039">
    <property type="component" value="Unassembled WGS sequence"/>
</dbReference>
<keyword evidence="1" id="KW-0472">Membrane</keyword>
<keyword evidence="1" id="KW-1133">Transmembrane helix</keyword>
<evidence type="ECO:0000256" key="1">
    <source>
        <dbReference type="SAM" id="Phobius"/>
    </source>
</evidence>
<gene>
    <name evidence="2" type="ORF">ACFPJ4_03405</name>
</gene>
<organism evidence="2 3">
    <name type="scientific">Lysinimonas soli</name>
    <dbReference type="NCBI Taxonomy" id="1074233"/>
    <lineage>
        <taxon>Bacteria</taxon>
        <taxon>Bacillati</taxon>
        <taxon>Actinomycetota</taxon>
        <taxon>Actinomycetes</taxon>
        <taxon>Micrococcales</taxon>
        <taxon>Microbacteriaceae</taxon>
        <taxon>Lysinimonas</taxon>
    </lineage>
</organism>
<feature type="transmembrane region" description="Helical" evidence="1">
    <location>
        <begin position="50"/>
        <end position="74"/>
    </location>
</feature>
<comment type="caution">
    <text evidence="2">The sequence shown here is derived from an EMBL/GenBank/DDBJ whole genome shotgun (WGS) entry which is preliminary data.</text>
</comment>
<dbReference type="RefSeq" id="WP_386738883.1">
    <property type="nucleotide sequence ID" value="NZ_JBHSMG010000001.1"/>
</dbReference>
<evidence type="ECO:0000313" key="3">
    <source>
        <dbReference type="Proteomes" id="UP001596039"/>
    </source>
</evidence>
<keyword evidence="1" id="KW-0812">Transmembrane</keyword>
<proteinExistence type="predicted"/>
<name>A0ABW0NLP7_9MICO</name>
<keyword evidence="3" id="KW-1185">Reference proteome</keyword>
<reference evidence="3" key="1">
    <citation type="journal article" date="2019" name="Int. J. Syst. Evol. Microbiol.">
        <title>The Global Catalogue of Microorganisms (GCM) 10K type strain sequencing project: providing services to taxonomists for standard genome sequencing and annotation.</title>
        <authorList>
            <consortium name="The Broad Institute Genomics Platform"/>
            <consortium name="The Broad Institute Genome Sequencing Center for Infectious Disease"/>
            <person name="Wu L."/>
            <person name="Ma J."/>
        </authorList>
    </citation>
    <scope>NUCLEOTIDE SEQUENCE [LARGE SCALE GENOMIC DNA]</scope>
    <source>
        <strain evidence="3">CGMCC 4.6997</strain>
    </source>
</reference>
<dbReference type="EMBL" id="JBHSMG010000001">
    <property type="protein sequence ID" value="MFC5501284.1"/>
    <property type="molecule type" value="Genomic_DNA"/>
</dbReference>